<dbReference type="Proteomes" id="UP000597877">
    <property type="component" value="Unassembled WGS sequence"/>
</dbReference>
<dbReference type="Gene3D" id="3.40.50.450">
    <property type="match status" value="1"/>
</dbReference>
<dbReference type="Pfam" id="PF02481">
    <property type="entry name" value="DNA_processg_A"/>
    <property type="match status" value="1"/>
</dbReference>
<name>A0ABR7F0I7_9FIRM</name>
<dbReference type="EMBL" id="JACOOZ010000002">
    <property type="protein sequence ID" value="MBC5667121.1"/>
    <property type="molecule type" value="Genomic_DNA"/>
</dbReference>
<dbReference type="RefSeq" id="WP_021952696.1">
    <property type="nucleotide sequence ID" value="NZ_JACOOZ010000002.1"/>
</dbReference>
<protein>
    <submittedName>
        <fullName evidence="3">DNA-protecting protein DprA</fullName>
    </submittedName>
</protein>
<evidence type="ECO:0000313" key="3">
    <source>
        <dbReference type="EMBL" id="MBC5667121.1"/>
    </source>
</evidence>
<dbReference type="InterPro" id="IPR057666">
    <property type="entry name" value="DrpA_SLOG"/>
</dbReference>
<evidence type="ECO:0000259" key="2">
    <source>
        <dbReference type="Pfam" id="PF02481"/>
    </source>
</evidence>
<dbReference type="InterPro" id="IPR003488">
    <property type="entry name" value="DprA"/>
</dbReference>
<dbReference type="PANTHER" id="PTHR43022:SF1">
    <property type="entry name" value="PROTEIN SMF"/>
    <property type="match status" value="1"/>
</dbReference>
<dbReference type="SUPFAM" id="SSF102405">
    <property type="entry name" value="MCP/YpsA-like"/>
    <property type="match status" value="1"/>
</dbReference>
<sequence length="363" mass="40706">MNKQEMWGCIATAPKMYFTKIQKIMKNLKDVQEIFNGTQKKLVEAGGLKSEEAAELLRHIERFNPKEYFEKLEKNNIKFVSVDDENYPEKLIPFDHKPYFLFYKGKLPDENATAVAMVGARACSNYGRNMAKKIGKELSERGVQVISGMARGVDTYSQLGAIEGGMSTYAVIGSGVDICYPVENIELYGDIINNGGIISEYPPGSSPEGWHFPQRNRIISGLADKIVVIEARENSGSLITVEWALEQGGDVMAVPGRVDDKLSQGCNRLIKSGAGIVTNVDDILSDLGYNAYYEQKKEKAKEKILEKDFLMLYSELGLQPKSIYELIETTGIVYEKIVTMLLKLQLEGLIEQPYENYFSIKNT</sequence>
<proteinExistence type="inferred from homology"/>
<gene>
    <name evidence="3" type="primary">dprA</name>
    <name evidence="3" type="ORF">H8S00_03880</name>
</gene>
<accession>A0ABR7F0I7</accession>
<dbReference type="NCBIfam" id="TIGR00732">
    <property type="entry name" value="dprA"/>
    <property type="match status" value="1"/>
</dbReference>
<feature type="domain" description="Smf/DprA SLOG" evidence="2">
    <location>
        <begin position="79"/>
        <end position="287"/>
    </location>
</feature>
<comment type="caution">
    <text evidence="3">The sequence shown here is derived from an EMBL/GenBank/DDBJ whole genome shotgun (WGS) entry which is preliminary data.</text>
</comment>
<keyword evidence="4" id="KW-1185">Reference proteome</keyword>
<reference evidence="3 4" key="1">
    <citation type="submission" date="2020-08" db="EMBL/GenBank/DDBJ databases">
        <title>Genome public.</title>
        <authorList>
            <person name="Liu C."/>
            <person name="Sun Q."/>
        </authorList>
    </citation>
    <scope>NUCLEOTIDE SEQUENCE [LARGE SCALE GENOMIC DNA]</scope>
    <source>
        <strain evidence="3 4">BX4</strain>
    </source>
</reference>
<evidence type="ECO:0000313" key="4">
    <source>
        <dbReference type="Proteomes" id="UP000597877"/>
    </source>
</evidence>
<dbReference type="PANTHER" id="PTHR43022">
    <property type="entry name" value="PROTEIN SMF"/>
    <property type="match status" value="1"/>
</dbReference>
<comment type="similarity">
    <text evidence="1">Belongs to the DprA/Smf family.</text>
</comment>
<organism evidence="3 4">
    <name type="scientific">Eubacterium segne</name>
    <dbReference type="NCBI Taxonomy" id="2763045"/>
    <lineage>
        <taxon>Bacteria</taxon>
        <taxon>Bacillati</taxon>
        <taxon>Bacillota</taxon>
        <taxon>Clostridia</taxon>
        <taxon>Eubacteriales</taxon>
        <taxon>Eubacteriaceae</taxon>
        <taxon>Eubacterium</taxon>
    </lineage>
</organism>
<evidence type="ECO:0000256" key="1">
    <source>
        <dbReference type="ARBA" id="ARBA00006525"/>
    </source>
</evidence>